<name>A0ABS8TJR6_DATST</name>
<sequence length="86" mass="9888">MASPEMKKEKEDDGLTGEEENRGELWCTGRKRKTERGEEWLLSPVEIKKRGVLPLVLPEKYDSGNAMLAGGKETKGKREDNLWQIW</sequence>
<evidence type="ECO:0000313" key="3">
    <source>
        <dbReference type="Proteomes" id="UP000823775"/>
    </source>
</evidence>
<evidence type="ECO:0000256" key="1">
    <source>
        <dbReference type="SAM" id="MobiDB-lite"/>
    </source>
</evidence>
<feature type="compositionally biased region" description="Basic and acidic residues" evidence="1">
    <location>
        <begin position="1"/>
        <end position="23"/>
    </location>
</feature>
<protein>
    <submittedName>
        <fullName evidence="2">Uncharacterized protein</fullName>
    </submittedName>
</protein>
<dbReference type="EMBL" id="JACEIK010001722">
    <property type="protein sequence ID" value="MCD7471770.1"/>
    <property type="molecule type" value="Genomic_DNA"/>
</dbReference>
<keyword evidence="3" id="KW-1185">Reference proteome</keyword>
<gene>
    <name evidence="2" type="ORF">HAX54_012437</name>
</gene>
<organism evidence="2 3">
    <name type="scientific">Datura stramonium</name>
    <name type="common">Jimsonweed</name>
    <name type="synonym">Common thornapple</name>
    <dbReference type="NCBI Taxonomy" id="4076"/>
    <lineage>
        <taxon>Eukaryota</taxon>
        <taxon>Viridiplantae</taxon>
        <taxon>Streptophyta</taxon>
        <taxon>Embryophyta</taxon>
        <taxon>Tracheophyta</taxon>
        <taxon>Spermatophyta</taxon>
        <taxon>Magnoliopsida</taxon>
        <taxon>eudicotyledons</taxon>
        <taxon>Gunneridae</taxon>
        <taxon>Pentapetalae</taxon>
        <taxon>asterids</taxon>
        <taxon>lamiids</taxon>
        <taxon>Solanales</taxon>
        <taxon>Solanaceae</taxon>
        <taxon>Solanoideae</taxon>
        <taxon>Datureae</taxon>
        <taxon>Datura</taxon>
    </lineage>
</organism>
<reference evidence="2 3" key="1">
    <citation type="journal article" date="2021" name="BMC Genomics">
        <title>Datura genome reveals duplications of psychoactive alkaloid biosynthetic genes and high mutation rate following tissue culture.</title>
        <authorList>
            <person name="Rajewski A."/>
            <person name="Carter-House D."/>
            <person name="Stajich J."/>
            <person name="Litt A."/>
        </authorList>
    </citation>
    <scope>NUCLEOTIDE SEQUENCE [LARGE SCALE GENOMIC DNA]</scope>
    <source>
        <strain evidence="2">AR-01</strain>
    </source>
</reference>
<accession>A0ABS8TJR6</accession>
<dbReference type="Proteomes" id="UP000823775">
    <property type="component" value="Unassembled WGS sequence"/>
</dbReference>
<evidence type="ECO:0000313" key="2">
    <source>
        <dbReference type="EMBL" id="MCD7471770.1"/>
    </source>
</evidence>
<proteinExistence type="predicted"/>
<feature type="region of interest" description="Disordered" evidence="1">
    <location>
        <begin position="1"/>
        <end position="26"/>
    </location>
</feature>
<comment type="caution">
    <text evidence="2">The sequence shown here is derived from an EMBL/GenBank/DDBJ whole genome shotgun (WGS) entry which is preliminary data.</text>
</comment>